<dbReference type="EMBL" id="JAMQOS010000002">
    <property type="protein sequence ID" value="MDS0282294.1"/>
    <property type="molecule type" value="Genomic_DNA"/>
</dbReference>
<accession>A0ABU2FNG5</accession>
<gene>
    <name evidence="3" type="ORF">NDI86_09160</name>
</gene>
<keyword evidence="2" id="KW-0812">Transmembrane</keyword>
<keyword evidence="4" id="KW-1185">Reference proteome</keyword>
<feature type="transmembrane region" description="Helical" evidence="2">
    <location>
        <begin position="12"/>
        <end position="34"/>
    </location>
</feature>
<keyword evidence="2" id="KW-0472">Membrane</keyword>
<comment type="caution">
    <text evidence="3">The sequence shown here is derived from an EMBL/GenBank/DDBJ whole genome shotgun (WGS) entry which is preliminary data.</text>
</comment>
<reference evidence="3 4" key="1">
    <citation type="submission" date="2022-06" db="EMBL/GenBank/DDBJ databases">
        <title>Halomicroarcula sp. a new haloarchaeum isolate from saline soil.</title>
        <authorList>
            <person name="Strakova D."/>
            <person name="Galisteo C."/>
            <person name="Sanchez-Porro C."/>
            <person name="Ventosa A."/>
        </authorList>
    </citation>
    <scope>NUCLEOTIDE SEQUENCE [LARGE SCALE GENOMIC DNA]</scope>
    <source>
        <strain evidence="3 4">S3CR25-11</strain>
    </source>
</reference>
<sequence>MRAATRRVSWLALAVAGAVAVGLALLPGVVTLLPVEAVVAWLGNDYFLLGAFAGVALLVLGWMVARRATEHVEQAAPPDPETVPDAPRPGDRVDDLLARWPWHLDAADRAYLRQRLRTAAVYGELGEGRSRADARERVDSGAWTDDAVAARFLDESAGPRVTERLRLALRGDSWTQYGARQTARALTEGGPDGSREQSADGGVDR</sequence>
<evidence type="ECO:0000256" key="1">
    <source>
        <dbReference type="SAM" id="MobiDB-lite"/>
    </source>
</evidence>
<feature type="transmembrane region" description="Helical" evidence="2">
    <location>
        <begin position="46"/>
        <end position="65"/>
    </location>
</feature>
<evidence type="ECO:0000313" key="4">
    <source>
        <dbReference type="Proteomes" id="UP001268864"/>
    </source>
</evidence>
<dbReference type="Pfam" id="PF23933">
    <property type="entry name" value="DUF7269"/>
    <property type="match status" value="1"/>
</dbReference>
<proteinExistence type="predicted"/>
<protein>
    <submittedName>
        <fullName evidence="3">Uncharacterized protein</fullName>
    </submittedName>
</protein>
<name>A0ABU2FNG5_9EURY</name>
<dbReference type="RefSeq" id="WP_310900123.1">
    <property type="nucleotide sequence ID" value="NZ_JAMQOS010000002.1"/>
</dbReference>
<dbReference type="Proteomes" id="UP001268864">
    <property type="component" value="Unassembled WGS sequence"/>
</dbReference>
<evidence type="ECO:0000313" key="3">
    <source>
        <dbReference type="EMBL" id="MDS0282294.1"/>
    </source>
</evidence>
<organism evidence="3 4">
    <name type="scientific">Haloarcula onubensis</name>
    <dbReference type="NCBI Taxonomy" id="2950539"/>
    <lineage>
        <taxon>Archaea</taxon>
        <taxon>Methanobacteriati</taxon>
        <taxon>Methanobacteriota</taxon>
        <taxon>Stenosarchaea group</taxon>
        <taxon>Halobacteria</taxon>
        <taxon>Halobacteriales</taxon>
        <taxon>Haloarculaceae</taxon>
        <taxon>Haloarcula</taxon>
    </lineage>
</organism>
<feature type="region of interest" description="Disordered" evidence="1">
    <location>
        <begin position="178"/>
        <end position="205"/>
    </location>
</feature>
<dbReference type="InterPro" id="IPR055693">
    <property type="entry name" value="DUF7269"/>
</dbReference>
<keyword evidence="2" id="KW-1133">Transmembrane helix</keyword>
<feature type="compositionally biased region" description="Basic and acidic residues" evidence="1">
    <location>
        <begin position="193"/>
        <end position="205"/>
    </location>
</feature>
<evidence type="ECO:0000256" key="2">
    <source>
        <dbReference type="SAM" id="Phobius"/>
    </source>
</evidence>